<keyword evidence="5" id="KW-1185">Reference proteome</keyword>
<reference evidence="4 5" key="1">
    <citation type="submission" date="2017-08" db="EMBL/GenBank/DDBJ databases">
        <title>Acidophilic green algal genome provides insights into adaptation to an acidic environment.</title>
        <authorList>
            <person name="Hirooka S."/>
            <person name="Hirose Y."/>
            <person name="Kanesaki Y."/>
            <person name="Higuchi S."/>
            <person name="Fujiwara T."/>
            <person name="Onuma R."/>
            <person name="Era A."/>
            <person name="Ohbayashi R."/>
            <person name="Uzuka A."/>
            <person name="Nozaki H."/>
            <person name="Yoshikawa H."/>
            <person name="Miyagishima S.Y."/>
        </authorList>
    </citation>
    <scope>NUCLEOTIDE SEQUENCE [LARGE SCALE GENOMIC DNA]</scope>
    <source>
        <strain evidence="4 5">NIES-2499</strain>
    </source>
</reference>
<dbReference type="GO" id="GO:0007005">
    <property type="term" value="P:mitochondrion organization"/>
    <property type="evidence" value="ECO:0007669"/>
    <property type="project" value="TreeGrafter"/>
</dbReference>
<dbReference type="PANTHER" id="PTHR43173">
    <property type="entry name" value="ABC1 FAMILY PROTEIN"/>
    <property type="match status" value="1"/>
</dbReference>
<keyword evidence="2" id="KW-0732">Signal</keyword>
<sequence>MLKNFRNILGLSLGASAVMASAYPDKMQLALAIPIRLARDVSAVTLIVSDYKVSLRGKSGIDRELALEACHVRGAHRLKDLCFANGGIYIKLGQHVGQLDHLLPDPYVETMQKYLLDQCPISTLEEVRQIMIKDLGSPPEKLFASFSPNPIASASLAQVHEASTHDGKKVAVKVQHAGIRETSVADIATIEFLVSAVRLIFPDFDYQWLVDEAKLNLPRELDFTLELKNAEKCRSNLSSKVSKLGPGRVHVPHMHPELSSHRVLTMEFIGDAVGVTDQKGLKAAGIRASELAKLISQTFGEMIFIHGHVHCDPHAANMMVRKRPEDGGTQLVLLDHGLYRDLDDEFRLAYAGLWRSLVFADEVGIRRHSEKMNAGDAVPLFAALLTQRPWEDILDNSVNHLAIPNSKEHKEHLARFAADNVKNISKMLLTVPRPLLLLLKTNDCLRSVDKELGQPINTFVITARECTRALALDRTVRAQSVFIRHGSHLGVGNTFGDLLRKGARVMSEILVSPVRIYNLVETIKVEMRICILKAVADYSSLSSLP</sequence>
<dbReference type="GO" id="GO:0055088">
    <property type="term" value="P:lipid homeostasis"/>
    <property type="evidence" value="ECO:0007669"/>
    <property type="project" value="TreeGrafter"/>
</dbReference>
<gene>
    <name evidence="4" type="ORF">CEUSTIGMA_g10938.t1</name>
</gene>
<dbReference type="CDD" id="cd13969">
    <property type="entry name" value="ADCK1-like"/>
    <property type="match status" value="1"/>
</dbReference>
<dbReference type="SUPFAM" id="SSF56112">
    <property type="entry name" value="Protein kinase-like (PK-like)"/>
    <property type="match status" value="1"/>
</dbReference>
<dbReference type="OrthoDB" id="427480at2759"/>
<dbReference type="InterPro" id="IPR045307">
    <property type="entry name" value="ADCK1_dom"/>
</dbReference>
<proteinExistence type="inferred from homology"/>
<dbReference type="GO" id="GO:0005743">
    <property type="term" value="C:mitochondrial inner membrane"/>
    <property type="evidence" value="ECO:0007669"/>
    <property type="project" value="TreeGrafter"/>
</dbReference>
<feature type="chain" id="PRO_5013168555" description="ABC1 atypical kinase-like domain-containing protein" evidence="2">
    <location>
        <begin position="21"/>
        <end position="545"/>
    </location>
</feature>
<dbReference type="InterPro" id="IPR004147">
    <property type="entry name" value="ABC1_dom"/>
</dbReference>
<dbReference type="InterPro" id="IPR011009">
    <property type="entry name" value="Kinase-like_dom_sf"/>
</dbReference>
<accession>A0A250XKG3</accession>
<dbReference type="STRING" id="1157962.A0A250XKG3"/>
<name>A0A250XKG3_9CHLO</name>
<feature type="signal peptide" evidence="2">
    <location>
        <begin position="1"/>
        <end position="20"/>
    </location>
</feature>
<dbReference type="Pfam" id="PF03109">
    <property type="entry name" value="ABC1"/>
    <property type="match status" value="1"/>
</dbReference>
<evidence type="ECO:0000256" key="1">
    <source>
        <dbReference type="ARBA" id="ARBA00009670"/>
    </source>
</evidence>
<dbReference type="AlphaFoldDB" id="A0A250XKG3"/>
<evidence type="ECO:0000256" key="2">
    <source>
        <dbReference type="SAM" id="SignalP"/>
    </source>
</evidence>
<evidence type="ECO:0000313" key="5">
    <source>
        <dbReference type="Proteomes" id="UP000232323"/>
    </source>
</evidence>
<evidence type="ECO:0000259" key="3">
    <source>
        <dbReference type="Pfam" id="PF03109"/>
    </source>
</evidence>
<comment type="caution">
    <text evidence="4">The sequence shown here is derived from an EMBL/GenBank/DDBJ whole genome shotgun (WGS) entry which is preliminary data.</text>
</comment>
<evidence type="ECO:0000313" key="4">
    <source>
        <dbReference type="EMBL" id="GAX83513.1"/>
    </source>
</evidence>
<comment type="similarity">
    <text evidence="1">Belongs to the protein kinase superfamily. ADCK protein kinase family.</text>
</comment>
<dbReference type="EMBL" id="BEGY01000100">
    <property type="protein sequence ID" value="GAX83513.1"/>
    <property type="molecule type" value="Genomic_DNA"/>
</dbReference>
<feature type="domain" description="ABC1 atypical kinase-like" evidence="3">
    <location>
        <begin position="115"/>
        <end position="367"/>
    </location>
</feature>
<dbReference type="PANTHER" id="PTHR43173:SF19">
    <property type="entry name" value="AARF DOMAIN-CONTAINING PROTEIN KINASE 1"/>
    <property type="match status" value="1"/>
</dbReference>
<protein>
    <recommendedName>
        <fullName evidence="3">ABC1 atypical kinase-like domain-containing protein</fullName>
    </recommendedName>
</protein>
<organism evidence="4 5">
    <name type="scientific">Chlamydomonas eustigma</name>
    <dbReference type="NCBI Taxonomy" id="1157962"/>
    <lineage>
        <taxon>Eukaryota</taxon>
        <taxon>Viridiplantae</taxon>
        <taxon>Chlorophyta</taxon>
        <taxon>core chlorophytes</taxon>
        <taxon>Chlorophyceae</taxon>
        <taxon>CS clade</taxon>
        <taxon>Chlamydomonadales</taxon>
        <taxon>Chlamydomonadaceae</taxon>
        <taxon>Chlamydomonas</taxon>
    </lineage>
</organism>
<dbReference type="Proteomes" id="UP000232323">
    <property type="component" value="Unassembled WGS sequence"/>
</dbReference>
<dbReference type="InterPro" id="IPR051130">
    <property type="entry name" value="Mito_struct-func_regulator"/>
</dbReference>